<reference evidence="2" key="1">
    <citation type="journal article" date="2019" name="Int. J. Syst. Evol. Microbiol.">
        <title>The Global Catalogue of Microorganisms (GCM) 10K type strain sequencing project: providing services to taxonomists for standard genome sequencing and annotation.</title>
        <authorList>
            <consortium name="The Broad Institute Genomics Platform"/>
            <consortium name="The Broad Institute Genome Sequencing Center for Infectious Disease"/>
            <person name="Wu L."/>
            <person name="Ma J."/>
        </authorList>
    </citation>
    <scope>NUCLEOTIDE SEQUENCE [LARGE SCALE GENOMIC DNA]</scope>
    <source>
        <strain evidence="2">KCTC 52231</strain>
    </source>
</reference>
<gene>
    <name evidence="1" type="ORF">ACFOHV_23800</name>
</gene>
<dbReference type="EMBL" id="JBHRTG010000019">
    <property type="protein sequence ID" value="MFC3166310.1"/>
    <property type="molecule type" value="Genomic_DNA"/>
</dbReference>
<organism evidence="1 2">
    <name type="scientific">Ciceribacter thiooxidans</name>
    <dbReference type="NCBI Taxonomy" id="1969821"/>
    <lineage>
        <taxon>Bacteria</taxon>
        <taxon>Pseudomonadati</taxon>
        <taxon>Pseudomonadota</taxon>
        <taxon>Alphaproteobacteria</taxon>
        <taxon>Hyphomicrobiales</taxon>
        <taxon>Rhizobiaceae</taxon>
        <taxon>Ciceribacter</taxon>
    </lineage>
</organism>
<dbReference type="Proteomes" id="UP001595647">
    <property type="component" value="Unassembled WGS sequence"/>
</dbReference>
<dbReference type="RefSeq" id="WP_378144317.1">
    <property type="nucleotide sequence ID" value="NZ_JBHRTG010000019.1"/>
</dbReference>
<comment type="caution">
    <text evidence="1">The sequence shown here is derived from an EMBL/GenBank/DDBJ whole genome shotgun (WGS) entry which is preliminary data.</text>
</comment>
<keyword evidence="2" id="KW-1185">Reference proteome</keyword>
<accession>A0ABV7IA91</accession>
<evidence type="ECO:0000313" key="2">
    <source>
        <dbReference type="Proteomes" id="UP001595647"/>
    </source>
</evidence>
<proteinExistence type="predicted"/>
<evidence type="ECO:0000313" key="1">
    <source>
        <dbReference type="EMBL" id="MFC3166310.1"/>
    </source>
</evidence>
<protein>
    <submittedName>
        <fullName evidence="1">Uncharacterized protein</fullName>
    </submittedName>
</protein>
<name>A0ABV7IA91_9HYPH</name>
<sequence>MASRGCQSIGNWDYATLATQTDLAIRTLTFCATNAHITVRKGDIAGVHPSCISTSELRLSDFSTPISLRRVFQPDWPLLPCRHLPATQCNRDAAGAWRASIDKMPLSDPVEGNDGLAAVLPLNSWRGAHSHELTLLPASYATDARLRPWTCEDRW</sequence>